<dbReference type="EMBL" id="AGXA01000021">
    <property type="protein sequence ID" value="EKU93308.1"/>
    <property type="molecule type" value="Genomic_DNA"/>
</dbReference>
<dbReference type="RefSeq" id="WP_003778095.1">
    <property type="nucleotide sequence ID" value="NZ_JH992959.1"/>
</dbReference>
<feature type="compositionally biased region" description="Basic residues" evidence="1">
    <location>
        <begin position="85"/>
        <end position="104"/>
    </location>
</feature>
<evidence type="ECO:0000313" key="4">
    <source>
        <dbReference type="Proteomes" id="UP000009875"/>
    </source>
</evidence>
<accession>K9E9E2</accession>
<evidence type="ECO:0000313" key="3">
    <source>
        <dbReference type="EMBL" id="EKU93308.1"/>
    </source>
</evidence>
<keyword evidence="2" id="KW-0812">Transmembrane</keyword>
<organism evidence="3 4">
    <name type="scientific">Alloiococcus otitis ATCC 51267</name>
    <dbReference type="NCBI Taxonomy" id="883081"/>
    <lineage>
        <taxon>Bacteria</taxon>
        <taxon>Bacillati</taxon>
        <taxon>Bacillota</taxon>
        <taxon>Bacilli</taxon>
        <taxon>Lactobacillales</taxon>
        <taxon>Carnobacteriaceae</taxon>
        <taxon>Alloiococcus</taxon>
    </lineage>
</organism>
<gene>
    <name evidence="3" type="ORF">HMPREF9698_01056</name>
</gene>
<keyword evidence="4" id="KW-1185">Reference proteome</keyword>
<dbReference type="AlphaFoldDB" id="K9E9E2"/>
<reference evidence="3 4" key="1">
    <citation type="submission" date="2012-09" db="EMBL/GenBank/DDBJ databases">
        <title>The Genome Sequence of Alloiococcus otitis ATCC 51267.</title>
        <authorList>
            <consortium name="The Broad Institute Genome Sequencing Platform"/>
            <person name="Earl A."/>
            <person name="Ward D."/>
            <person name="Feldgarden M."/>
            <person name="Gevers D."/>
            <person name="Huys G."/>
            <person name="Walker B."/>
            <person name="Young S.K."/>
            <person name="Zeng Q."/>
            <person name="Gargeya S."/>
            <person name="Fitzgerald M."/>
            <person name="Haas B."/>
            <person name="Abouelleil A."/>
            <person name="Alvarado L."/>
            <person name="Arachchi H.M."/>
            <person name="Berlin A.M."/>
            <person name="Chapman S.B."/>
            <person name="Goldberg J."/>
            <person name="Griggs A."/>
            <person name="Gujja S."/>
            <person name="Hansen M."/>
            <person name="Howarth C."/>
            <person name="Imamovic A."/>
            <person name="Larimer J."/>
            <person name="McCowen C."/>
            <person name="Montmayeur A."/>
            <person name="Murphy C."/>
            <person name="Neiman D."/>
            <person name="Pearson M."/>
            <person name="Priest M."/>
            <person name="Roberts A."/>
            <person name="Saif S."/>
            <person name="Shea T."/>
            <person name="Sisk P."/>
            <person name="Sykes S."/>
            <person name="Wortman J."/>
            <person name="Nusbaum C."/>
            <person name="Birren B."/>
        </authorList>
    </citation>
    <scope>NUCLEOTIDE SEQUENCE [LARGE SCALE GENOMIC DNA]</scope>
    <source>
        <strain evidence="3 4">ATCC 51267</strain>
    </source>
</reference>
<keyword evidence="2" id="KW-0472">Membrane</keyword>
<dbReference type="HOGENOM" id="CLU_1850945_0_0_9"/>
<proteinExistence type="predicted"/>
<sequence length="138" mass="15857">MPFFYLFSLIFTLLPFLVIGFIVLIIVQATSKSPKKVMGRGKPKPSSLLEKYQADWAKNAQNQERPKVNPRRSPHARLDQDQKESRKKRSQKEKQAKRKAKQSGKRQTSQQAAEKNGPDKGLRLRTKPMATARKQNLI</sequence>
<feature type="region of interest" description="Disordered" evidence="1">
    <location>
        <begin position="58"/>
        <end position="138"/>
    </location>
</feature>
<dbReference type="STRING" id="883081.HMPREF9698_01056"/>
<keyword evidence="2" id="KW-1133">Transmembrane helix</keyword>
<dbReference type="Proteomes" id="UP000009875">
    <property type="component" value="Unassembled WGS sequence"/>
</dbReference>
<comment type="caution">
    <text evidence="3">The sequence shown here is derived from an EMBL/GenBank/DDBJ whole genome shotgun (WGS) entry which is preliminary data.</text>
</comment>
<evidence type="ECO:0000256" key="2">
    <source>
        <dbReference type="SAM" id="Phobius"/>
    </source>
</evidence>
<protein>
    <submittedName>
        <fullName evidence="3">Uncharacterized protein</fullName>
    </submittedName>
</protein>
<name>K9E9E2_9LACT</name>
<evidence type="ECO:0000256" key="1">
    <source>
        <dbReference type="SAM" id="MobiDB-lite"/>
    </source>
</evidence>
<feature type="transmembrane region" description="Helical" evidence="2">
    <location>
        <begin position="6"/>
        <end position="27"/>
    </location>
</feature>